<gene>
    <name evidence="2" type="ORF">RS84_01250</name>
</gene>
<dbReference type="GO" id="GO:0004324">
    <property type="term" value="F:ferredoxin-NADP+ reductase activity"/>
    <property type="evidence" value="ECO:0007669"/>
    <property type="project" value="UniProtKB-EC"/>
</dbReference>
<dbReference type="InterPro" id="IPR050982">
    <property type="entry name" value="Auxin_biosynth/cation_transpt"/>
</dbReference>
<dbReference type="InterPro" id="IPR036188">
    <property type="entry name" value="FAD/NAD-bd_sf"/>
</dbReference>
<dbReference type="EC" id="1.18.1.2" evidence="2"/>
<reference evidence="2 3" key="1">
    <citation type="submission" date="2015-02" db="EMBL/GenBank/DDBJ databases">
        <title>Draft genome sequences of ten Microbacterium spp. with emphasis on heavy metal contaminated environments.</title>
        <authorList>
            <person name="Corretto E."/>
        </authorList>
    </citation>
    <scope>NUCLEOTIDE SEQUENCE [LARGE SCALE GENOMIC DNA]</scope>
    <source>
        <strain evidence="2 3">SA35</strain>
    </source>
</reference>
<dbReference type="Pfam" id="PF13738">
    <property type="entry name" value="Pyr_redox_3"/>
    <property type="match status" value="1"/>
</dbReference>
<protein>
    <submittedName>
        <fullName evidence="2">Ferredoxin--NADP reductase</fullName>
        <ecNumber evidence="2">1.18.1.2</ecNumber>
    </submittedName>
</protein>
<dbReference type="AlphaFoldDB" id="A0A0M2HVK4"/>
<dbReference type="EMBL" id="JYJB01000007">
    <property type="protein sequence ID" value="KJL48489.1"/>
    <property type="molecule type" value="Genomic_DNA"/>
</dbReference>
<organism evidence="2 3">
    <name type="scientific">Microbacterium hydrocarbonoxydans</name>
    <dbReference type="NCBI Taxonomy" id="273678"/>
    <lineage>
        <taxon>Bacteria</taxon>
        <taxon>Bacillati</taxon>
        <taxon>Actinomycetota</taxon>
        <taxon>Actinomycetes</taxon>
        <taxon>Micrococcales</taxon>
        <taxon>Microbacteriaceae</taxon>
        <taxon>Microbacterium</taxon>
    </lineage>
</organism>
<dbReference type="GO" id="GO:0004497">
    <property type="term" value="F:monooxygenase activity"/>
    <property type="evidence" value="ECO:0007669"/>
    <property type="project" value="TreeGrafter"/>
</dbReference>
<dbReference type="PANTHER" id="PTHR43539:SF78">
    <property type="entry name" value="FLAVIN-CONTAINING MONOOXYGENASE"/>
    <property type="match status" value="1"/>
</dbReference>
<accession>A0A0M2HVK4</accession>
<dbReference type="PATRIC" id="fig|273678.4.peg.1247"/>
<dbReference type="Proteomes" id="UP000033900">
    <property type="component" value="Unassembled WGS sequence"/>
</dbReference>
<evidence type="ECO:0000256" key="1">
    <source>
        <dbReference type="ARBA" id="ARBA00023002"/>
    </source>
</evidence>
<dbReference type="OrthoDB" id="7279140at2"/>
<name>A0A0M2HVK4_9MICO</name>
<dbReference type="PRINTS" id="PR00368">
    <property type="entry name" value="FADPNR"/>
</dbReference>
<dbReference type="STRING" id="273678.RS84_01250"/>
<keyword evidence="1 2" id="KW-0560">Oxidoreductase</keyword>
<evidence type="ECO:0000313" key="3">
    <source>
        <dbReference type="Proteomes" id="UP000033900"/>
    </source>
</evidence>
<evidence type="ECO:0000313" key="2">
    <source>
        <dbReference type="EMBL" id="KJL48489.1"/>
    </source>
</evidence>
<dbReference type="Gene3D" id="3.50.50.60">
    <property type="entry name" value="FAD/NAD(P)-binding domain"/>
    <property type="match status" value="1"/>
</dbReference>
<keyword evidence="3" id="KW-1185">Reference proteome</keyword>
<sequence length="445" mass="45747">MPELPVVVVGAGPQGLAAAAHLTERGVDVIVAERGAGPGAAVAEWGHVRLFSAWPELIDSAARRLLEKSGWTAPAAGYPTGAEWVSDYLAPLAEALGDRIRYDTTVTGVSRQGRDKVVDAGRRSQPFVVHTRGGDGAEARLLARAVIDASGTWGLPNPAGADGFPAVGEAAASDLISYRIPDDVADLAGTHVVVVGAGHSATHTVLHLSELARRAPGTRVTWLLRRGSVSNVYGGGSGDELPERAALGSRARKVIESGVVEAITGFRVAAVGRASELLTIHAEDGREVTDVARVFALTGFRPDIGILRELRIDLDATLDAVAGIAAEIDPNVHSCGSVSATGARQLAQPEQGLFIVGAKSYGRAPTFLALTGYEQVRSVVAHLAGDHEAAARIELALPDTGVCGGAGDFDESASGCCAAPAVLQIGSRPGSSSAASTPALTLESR</sequence>
<dbReference type="SUPFAM" id="SSF51905">
    <property type="entry name" value="FAD/NAD(P)-binding domain"/>
    <property type="match status" value="1"/>
</dbReference>
<comment type="caution">
    <text evidence="2">The sequence shown here is derived from an EMBL/GenBank/DDBJ whole genome shotgun (WGS) entry which is preliminary data.</text>
</comment>
<dbReference type="PANTHER" id="PTHR43539">
    <property type="entry name" value="FLAVIN-BINDING MONOOXYGENASE-LIKE PROTEIN (AFU_ORTHOLOGUE AFUA_4G09220)"/>
    <property type="match status" value="1"/>
</dbReference>
<dbReference type="RefSeq" id="WP_045256879.1">
    <property type="nucleotide sequence ID" value="NZ_JYJB01000007.1"/>
</dbReference>
<proteinExistence type="predicted"/>
<dbReference type="GO" id="GO:0050660">
    <property type="term" value="F:flavin adenine dinucleotide binding"/>
    <property type="evidence" value="ECO:0007669"/>
    <property type="project" value="TreeGrafter"/>
</dbReference>